<dbReference type="Proteomes" id="UP001299235">
    <property type="component" value="Unassembled WGS sequence"/>
</dbReference>
<dbReference type="EMBL" id="JAJEQE010000004">
    <property type="protein sequence ID" value="MCC2148132.1"/>
    <property type="molecule type" value="Genomic_DNA"/>
</dbReference>
<dbReference type="InterPro" id="IPR017853">
    <property type="entry name" value="GH"/>
</dbReference>
<evidence type="ECO:0008006" key="3">
    <source>
        <dbReference type="Google" id="ProtNLM"/>
    </source>
</evidence>
<reference evidence="1 2" key="1">
    <citation type="submission" date="2021-10" db="EMBL/GenBank/DDBJ databases">
        <title>Anaerobic single-cell dispensing facilitates the cultivation of human gut bacteria.</title>
        <authorList>
            <person name="Afrizal A."/>
        </authorList>
    </citation>
    <scope>NUCLEOTIDE SEQUENCE [LARGE SCALE GENOMIC DNA]</scope>
    <source>
        <strain evidence="1 2">CLA-AA-H246</strain>
    </source>
</reference>
<dbReference type="RefSeq" id="WP_248834723.1">
    <property type="nucleotide sequence ID" value="NZ_JAJEQE010000004.1"/>
</dbReference>
<proteinExistence type="predicted"/>
<dbReference type="Gene3D" id="3.20.20.80">
    <property type="entry name" value="Glycosidases"/>
    <property type="match status" value="2"/>
</dbReference>
<dbReference type="PANTHER" id="PTHR43002">
    <property type="entry name" value="GLYCOGEN DEBRANCHING ENZYME"/>
    <property type="match status" value="1"/>
</dbReference>
<dbReference type="Gene3D" id="2.60.40.10">
    <property type="entry name" value="Immunoglobulins"/>
    <property type="match status" value="1"/>
</dbReference>
<accession>A0ABS8ESU5</accession>
<dbReference type="Gene3D" id="2.60.40.1180">
    <property type="entry name" value="Golgi alpha-mannosidase II"/>
    <property type="match status" value="1"/>
</dbReference>
<gene>
    <name evidence="1" type="ORF">LKD42_02515</name>
</gene>
<dbReference type="SUPFAM" id="SSF51011">
    <property type="entry name" value="Glycosyl hydrolase domain"/>
    <property type="match status" value="1"/>
</dbReference>
<dbReference type="InterPro" id="IPR013783">
    <property type="entry name" value="Ig-like_fold"/>
</dbReference>
<evidence type="ECO:0000313" key="1">
    <source>
        <dbReference type="EMBL" id="MCC2148132.1"/>
    </source>
</evidence>
<sequence>MKVETFQAMGAVPVKDGIVFSMERKNNEEASLLLYKKGSKEVMQEIPFPATNTIGDIVCVKAEKIASARYEYNFCIDGKVTLDPYAKVLIGTGKFGEEHPEGHEVRCAMIAGNYDWEDDRKPQIAYEDAVMYSFHVRGFTKQRYSGVRHKGTFLGITEKAEYFKELGINQIKLMPAYEFTEMESVKTHARYRKEEELPKRLNYWGYTKAFHFAPKRAYAATKDPVREFKDMVKTMHRLGIEVLMEFYFPEGCSPRYITECLQYWVQEYHVDGFHVRGVQGICNLMATDPLFADTKLLNIYFPVEEIYGKKNLPKKRMVAECNDGFMIDVRRFLKGDEESLKAFAERMRRNPKGSGLINYIASHDGFTLCDLVSYEERHNEDNGEQNRDGRVQNYSWNCGEEGKSRKKKILELRNRQMKNAWCMLLLSAGTPMILAGDEFCNSQLGNNNPYCLDNEISWLDWKGYKSGNSEMFRFVKDLIAFRKKHKILHMGQELSMTDSLSCGFPGISYHSSSAWYGELDGQNRKIGVMYCGKYADEDELIYIAYNMHWMEHTFALPALPGGYRWNVALDTSEGILEEDKWRLLPDSRQVQVSSRTVIVLIGRKHKDVKESNRTLHNHHKA</sequence>
<evidence type="ECO:0000313" key="2">
    <source>
        <dbReference type="Proteomes" id="UP001299235"/>
    </source>
</evidence>
<organism evidence="1 2">
    <name type="scientific">Hominisplanchenecus faecis</name>
    <dbReference type="NCBI Taxonomy" id="2885351"/>
    <lineage>
        <taxon>Bacteria</taxon>
        <taxon>Bacillati</taxon>
        <taxon>Bacillota</taxon>
        <taxon>Clostridia</taxon>
        <taxon>Lachnospirales</taxon>
        <taxon>Lachnospiraceae</taxon>
        <taxon>Hominisplanchenecus</taxon>
    </lineage>
</organism>
<name>A0ABS8ESU5_9FIRM</name>
<dbReference type="InterPro" id="IPR013780">
    <property type="entry name" value="Glyco_hydro_b"/>
</dbReference>
<protein>
    <recommendedName>
        <fullName evidence="3">Glycogen debranching enzyme</fullName>
    </recommendedName>
</protein>
<comment type="caution">
    <text evidence="1">The sequence shown here is derived from an EMBL/GenBank/DDBJ whole genome shotgun (WGS) entry which is preliminary data.</text>
</comment>
<dbReference type="SUPFAM" id="SSF51445">
    <property type="entry name" value="(Trans)glycosidases"/>
    <property type="match status" value="1"/>
</dbReference>
<keyword evidence="2" id="KW-1185">Reference proteome</keyword>